<dbReference type="Gene3D" id="3.40.50.720">
    <property type="entry name" value="NAD(P)-binding Rossmann-like Domain"/>
    <property type="match status" value="1"/>
</dbReference>
<dbReference type="InterPro" id="IPR011128">
    <property type="entry name" value="G3P_DH_NAD-dep_N"/>
</dbReference>
<dbReference type="InterPro" id="IPR002048">
    <property type="entry name" value="EF_hand_dom"/>
</dbReference>
<dbReference type="InterPro" id="IPR036291">
    <property type="entry name" value="NAD(P)-bd_dom_sf"/>
</dbReference>
<evidence type="ECO:0000256" key="2">
    <source>
        <dbReference type="ARBA" id="ARBA00023002"/>
    </source>
</evidence>
<dbReference type="PANTHER" id="PTHR11728:SF8">
    <property type="entry name" value="GLYCEROL-3-PHOSPHATE DEHYDROGENASE [NAD(+)]-RELATED"/>
    <property type="match status" value="1"/>
</dbReference>
<dbReference type="PRINTS" id="PR00077">
    <property type="entry name" value="GPDHDRGNASE"/>
</dbReference>
<evidence type="ECO:0000256" key="1">
    <source>
        <dbReference type="ARBA" id="ARBA00011009"/>
    </source>
</evidence>
<dbReference type="NCBIfam" id="TIGR03376">
    <property type="entry name" value="glycerol3P_DH"/>
    <property type="match status" value="1"/>
</dbReference>
<dbReference type="PROSITE" id="PS50222">
    <property type="entry name" value="EF_HAND_2"/>
    <property type="match status" value="1"/>
</dbReference>
<evidence type="ECO:0000313" key="9">
    <source>
        <dbReference type="Proteomes" id="UP001165060"/>
    </source>
</evidence>
<dbReference type="Gene3D" id="1.10.1040.10">
    <property type="entry name" value="N-(1-d-carboxylethyl)-l-norvaline Dehydrogenase, domain 2"/>
    <property type="match status" value="1"/>
</dbReference>
<dbReference type="Proteomes" id="UP001165060">
    <property type="component" value="Unassembled WGS sequence"/>
</dbReference>
<keyword evidence="3 5" id="KW-0520">NAD</keyword>
<dbReference type="InterPro" id="IPR008927">
    <property type="entry name" value="6-PGluconate_DH-like_C_sf"/>
</dbReference>
<accession>A0ABQ6MGW6</accession>
<keyword evidence="2 5" id="KW-0560">Oxidoreductase</keyword>
<feature type="domain" description="EF-hand" evidence="7">
    <location>
        <begin position="53"/>
        <end position="88"/>
    </location>
</feature>
<comment type="caution">
    <text evidence="8">The sequence shown here is derived from an EMBL/GenBank/DDBJ whole genome shotgun (WGS) entry which is preliminary data.</text>
</comment>
<dbReference type="InterPro" id="IPR013328">
    <property type="entry name" value="6PGD_dom2"/>
</dbReference>
<evidence type="ECO:0000256" key="3">
    <source>
        <dbReference type="ARBA" id="ARBA00023027"/>
    </source>
</evidence>
<gene>
    <name evidence="8" type="ORF">TeGR_g12845</name>
</gene>
<evidence type="ECO:0000256" key="6">
    <source>
        <dbReference type="RuleBase" id="RU361243"/>
    </source>
</evidence>
<dbReference type="Pfam" id="PF01210">
    <property type="entry name" value="NAD_Gly3P_dh_N"/>
    <property type="match status" value="1"/>
</dbReference>
<dbReference type="SUPFAM" id="SSF51735">
    <property type="entry name" value="NAD(P)-binding Rossmann-fold domains"/>
    <property type="match status" value="1"/>
</dbReference>
<name>A0ABQ6MGW6_9STRA</name>
<dbReference type="PANTHER" id="PTHR11728">
    <property type="entry name" value="GLYCEROL-3-PHOSPHATE DEHYDROGENASE"/>
    <property type="match status" value="1"/>
</dbReference>
<keyword evidence="9" id="KW-1185">Reference proteome</keyword>
<dbReference type="InterPro" id="IPR006168">
    <property type="entry name" value="G3P_DH_NAD-dep"/>
</dbReference>
<comment type="catalytic activity">
    <reaction evidence="4 6">
        <text>sn-glycerol 3-phosphate + NAD(+) = dihydroxyacetone phosphate + NADH + H(+)</text>
        <dbReference type="Rhea" id="RHEA:11092"/>
        <dbReference type="ChEBI" id="CHEBI:15378"/>
        <dbReference type="ChEBI" id="CHEBI:57540"/>
        <dbReference type="ChEBI" id="CHEBI:57597"/>
        <dbReference type="ChEBI" id="CHEBI:57642"/>
        <dbReference type="ChEBI" id="CHEBI:57945"/>
        <dbReference type="EC" id="1.1.1.8"/>
    </reaction>
</comment>
<comment type="similarity">
    <text evidence="1 5">Belongs to the NAD-dependent glycerol-3-phosphate dehydrogenase family.</text>
</comment>
<evidence type="ECO:0000313" key="8">
    <source>
        <dbReference type="EMBL" id="GMI25848.1"/>
    </source>
</evidence>
<dbReference type="SUPFAM" id="SSF47473">
    <property type="entry name" value="EF-hand"/>
    <property type="match status" value="1"/>
</dbReference>
<dbReference type="EMBL" id="BRYB01001441">
    <property type="protein sequence ID" value="GMI25848.1"/>
    <property type="molecule type" value="Genomic_DNA"/>
</dbReference>
<reference evidence="8 9" key="1">
    <citation type="journal article" date="2023" name="Commun. Biol.">
        <title>Genome analysis of Parmales, the sister group of diatoms, reveals the evolutionary specialization of diatoms from phago-mixotrophs to photoautotrophs.</title>
        <authorList>
            <person name="Ban H."/>
            <person name="Sato S."/>
            <person name="Yoshikawa S."/>
            <person name="Yamada K."/>
            <person name="Nakamura Y."/>
            <person name="Ichinomiya M."/>
            <person name="Sato N."/>
            <person name="Blanc-Mathieu R."/>
            <person name="Endo H."/>
            <person name="Kuwata A."/>
            <person name="Ogata H."/>
        </authorList>
    </citation>
    <scope>NUCLEOTIDE SEQUENCE [LARGE SCALE GENOMIC DNA]</scope>
</reference>
<dbReference type="EC" id="1.1.1.8" evidence="6"/>
<proteinExistence type="inferred from homology"/>
<dbReference type="InterPro" id="IPR017751">
    <property type="entry name" value="G3P_DH_NAD-dep_euk"/>
</dbReference>
<protein>
    <recommendedName>
        <fullName evidence="6">Glycerol-3-phosphate dehydrogenase [NAD(+)]</fullName>
        <ecNumber evidence="6">1.1.1.8</ecNumber>
    </recommendedName>
</protein>
<sequence length="413" mass="44773">MYVHDELVAGAGSDEVLAAWKTVQPFLSEDARQGGVLDATSIQLIAAEVGVAVSRKEAQQALVEMDANQDGKADKEEFLQWWMDSGKSTVGRLLTSVINKAGQNTKYLPGISLGDNVHAVPDLLQAAEKADMLVFVTPHQFIPGVLGKLKGKIKPNARAISLVKGMEITPDGFNLISKVIERELDIKCSVLMGANIAQEIAEGRFSECTVGAETTADREAWLRLFNTPLFQTRGTSDVPAVEMCGTLKNVVAIGAGFIDGLEEGNNAKAAIMRVGFSEMIKLIKRAYPETSDATFLESCGIADLITTCYGGRNRKCAEAFVQRGGKATFDDIEEELLAGQKLQGVLTSNEVQELIESWGDGAEKEFPLMVTINRIIRGDIPPGDIVRYAEMPSKEDYADEGRRVVLRKQGSTS</sequence>
<dbReference type="InterPro" id="IPR011992">
    <property type="entry name" value="EF-hand-dom_pair"/>
</dbReference>
<evidence type="ECO:0000256" key="4">
    <source>
        <dbReference type="ARBA" id="ARBA00048683"/>
    </source>
</evidence>
<evidence type="ECO:0000259" key="7">
    <source>
        <dbReference type="PROSITE" id="PS50222"/>
    </source>
</evidence>
<dbReference type="SUPFAM" id="SSF48179">
    <property type="entry name" value="6-phosphogluconate dehydrogenase C-terminal domain-like"/>
    <property type="match status" value="1"/>
</dbReference>
<dbReference type="Pfam" id="PF07479">
    <property type="entry name" value="NAD_Gly3P_dh_C"/>
    <property type="match status" value="1"/>
</dbReference>
<evidence type="ECO:0000256" key="5">
    <source>
        <dbReference type="RuleBase" id="RU000437"/>
    </source>
</evidence>
<dbReference type="InterPro" id="IPR006109">
    <property type="entry name" value="G3P_DH_NAD-dep_C"/>
</dbReference>
<organism evidence="8 9">
    <name type="scientific">Tetraparma gracilis</name>
    <dbReference type="NCBI Taxonomy" id="2962635"/>
    <lineage>
        <taxon>Eukaryota</taxon>
        <taxon>Sar</taxon>
        <taxon>Stramenopiles</taxon>
        <taxon>Ochrophyta</taxon>
        <taxon>Bolidophyceae</taxon>
        <taxon>Parmales</taxon>
        <taxon>Triparmaceae</taxon>
        <taxon>Tetraparma</taxon>
    </lineage>
</organism>